<dbReference type="AlphaFoldDB" id="W5TT24"/>
<sequence length="854" mass="91908">MHDPDKTVAIVLGAGSWPRMQKFTDAPAFGHTAAGLAEYLVDERGLGLDKQNVLNLFDSKMSAVQHFDRIRSFLQSHMQRTKSRSGDGLLILVSYIGHGAFFERHRFYCLLLRETHEPALVESSMRVTALSNTLRTVAPRSARIVFLDACFAGQAANDFRQGVEREATAEEPAANSEPLRQAEPQINEILEDEKDAVGKRNGSAAPVPVPAPNAAAPAYLIAPRGVALLCAASSRDPARLEGEDSYTLFGRALLDVLAEGDGGGKPALTLREIRDLIASRMEDAEPDAAQPEVHSPHQDHHDLADVALFPNRRAPANNSREHPKPRRGRRLTTVAAVVTVAVVVGAAVTGAGVYRHYSDAEYRAAHCDTEFPELVNKGAECIGLTDGSFKLFQPADPDETIENRIALVEHTIAAQNDEALAQHRAHPGRPYVTLIDLEALTAAEGGTSAGLTAERESMEGIAVAQRRQLDSDDPDSPLIRMLIGNAGRDMRYGPELATQIIDAARKDPTIVGVVGLNLSNQATKATVAQLNDAHIPTVATTLSFDYLADWIPRYIQVAPQDRNEAATAAGFAAHLGIGKQARIYYSADPNDLYSANLRDDAVYWFRRFGFTVQATAFTPTGQSTEAQRPHPGDRLIGDAATAGGDNCSADGVAFFAARGVPEFGKFAGGVASCGGTHTVIIGGDDVTRHVADAAARRRIASVPYYFMSFTPVPGTESEIGPAQDFYARFENLFSFERGDQRAVDGHAALAYDATQVYIAAVADLHRDGTLPGADALSRQITEIGTFQGATGTFQYGGQVRPNVPRHKPVTVMRVQDGDVIPELQAYCGELAGGTRSPESWCPDDADDNPPAPPR</sequence>
<dbReference type="GO" id="GO:0006508">
    <property type="term" value="P:proteolysis"/>
    <property type="evidence" value="ECO:0007669"/>
    <property type="project" value="InterPro"/>
</dbReference>
<evidence type="ECO:0000256" key="1">
    <source>
        <dbReference type="SAM" id="MobiDB-lite"/>
    </source>
</evidence>
<dbReference type="SUPFAM" id="SSF53822">
    <property type="entry name" value="Periplasmic binding protein-like I"/>
    <property type="match status" value="1"/>
</dbReference>
<evidence type="ECO:0000313" key="3">
    <source>
        <dbReference type="EMBL" id="AHH22063.1"/>
    </source>
</evidence>
<dbReference type="OrthoDB" id="3440574at2"/>
<feature type="region of interest" description="Disordered" evidence="1">
    <location>
        <begin position="164"/>
        <end position="185"/>
    </location>
</feature>
<gene>
    <name evidence="3" type="ORF">NONO_c73060</name>
</gene>
<name>W5TT24_9NOCA</name>
<accession>W5TT24</accession>
<evidence type="ECO:0000259" key="2">
    <source>
        <dbReference type="Pfam" id="PF00656"/>
    </source>
</evidence>
<dbReference type="STRING" id="1415166.NONO_c73060"/>
<dbReference type="GO" id="GO:0004197">
    <property type="term" value="F:cysteine-type endopeptidase activity"/>
    <property type="evidence" value="ECO:0007669"/>
    <property type="project" value="InterPro"/>
</dbReference>
<dbReference type="eggNOG" id="COG4249">
    <property type="taxonomic scope" value="Bacteria"/>
</dbReference>
<dbReference type="eggNOG" id="COG0683">
    <property type="taxonomic scope" value="Bacteria"/>
</dbReference>
<dbReference type="HOGENOM" id="CLU_334288_0_0_11"/>
<proteinExistence type="predicted"/>
<protein>
    <recommendedName>
        <fullName evidence="2">Peptidase C14 caspase domain-containing protein</fullName>
    </recommendedName>
</protein>
<evidence type="ECO:0000313" key="4">
    <source>
        <dbReference type="Proteomes" id="UP000019150"/>
    </source>
</evidence>
<feature type="region of interest" description="Disordered" evidence="1">
    <location>
        <begin position="833"/>
        <end position="854"/>
    </location>
</feature>
<dbReference type="InterPro" id="IPR011600">
    <property type="entry name" value="Pept_C14_caspase"/>
</dbReference>
<dbReference type="Proteomes" id="UP000019150">
    <property type="component" value="Chromosome"/>
</dbReference>
<dbReference type="EMBL" id="CP006850">
    <property type="protein sequence ID" value="AHH22063.1"/>
    <property type="molecule type" value="Genomic_DNA"/>
</dbReference>
<organism evidence="3 4">
    <name type="scientific">Nocardia nova SH22a</name>
    <dbReference type="NCBI Taxonomy" id="1415166"/>
    <lineage>
        <taxon>Bacteria</taxon>
        <taxon>Bacillati</taxon>
        <taxon>Actinomycetota</taxon>
        <taxon>Actinomycetes</taxon>
        <taxon>Mycobacteriales</taxon>
        <taxon>Nocardiaceae</taxon>
        <taxon>Nocardia</taxon>
    </lineage>
</organism>
<dbReference type="Gene3D" id="3.40.50.2300">
    <property type="match status" value="2"/>
</dbReference>
<reference evidence="3 4" key="1">
    <citation type="journal article" date="2014" name="Appl. Environ. Microbiol.">
        <title>Insights into the Microbial Degradation of Rubber and Gutta-Percha by Analysis of the Complete Genome of Nocardia nova SH22a.</title>
        <authorList>
            <person name="Luo Q."/>
            <person name="Hiessl S."/>
            <person name="Poehlein A."/>
            <person name="Daniel R."/>
            <person name="Steinbuchel A."/>
        </authorList>
    </citation>
    <scope>NUCLEOTIDE SEQUENCE [LARGE SCALE GENOMIC DNA]</scope>
    <source>
        <strain evidence="3">SH22a</strain>
    </source>
</reference>
<dbReference type="Gene3D" id="3.40.50.1460">
    <property type="match status" value="1"/>
</dbReference>
<dbReference type="KEGG" id="nno:NONO_c73060"/>
<keyword evidence="4" id="KW-1185">Reference proteome</keyword>
<dbReference type="Pfam" id="PF00656">
    <property type="entry name" value="Peptidase_C14"/>
    <property type="match status" value="1"/>
</dbReference>
<feature type="domain" description="Peptidase C14 caspase" evidence="2">
    <location>
        <begin position="65"/>
        <end position="293"/>
    </location>
</feature>
<dbReference type="InterPro" id="IPR028082">
    <property type="entry name" value="Peripla_BP_I"/>
</dbReference>
<dbReference type="PATRIC" id="fig|1415166.3.peg.7499"/>
<dbReference type="RefSeq" id="WP_025353339.1">
    <property type="nucleotide sequence ID" value="NZ_CP006850.1"/>
</dbReference>